<feature type="transmembrane region" description="Helical" evidence="6">
    <location>
        <begin position="176"/>
        <end position="197"/>
    </location>
</feature>
<dbReference type="GO" id="GO:0016020">
    <property type="term" value="C:membrane"/>
    <property type="evidence" value="ECO:0007669"/>
    <property type="project" value="UniProtKB-SubCell"/>
</dbReference>
<accession>A0A1I3PCN5</accession>
<keyword evidence="5 6" id="KW-0472">Membrane</keyword>
<feature type="transmembrane region" description="Helical" evidence="6">
    <location>
        <begin position="31"/>
        <end position="52"/>
    </location>
</feature>
<dbReference type="Pfam" id="PF07947">
    <property type="entry name" value="YhhN"/>
    <property type="match status" value="1"/>
</dbReference>
<dbReference type="InterPro" id="IPR012506">
    <property type="entry name" value="TMEM86B-like"/>
</dbReference>
<evidence type="ECO:0000256" key="6">
    <source>
        <dbReference type="SAM" id="Phobius"/>
    </source>
</evidence>
<keyword evidence="8" id="KW-1185">Reference proteome</keyword>
<dbReference type="Proteomes" id="UP000199559">
    <property type="component" value="Unassembled WGS sequence"/>
</dbReference>
<dbReference type="PANTHER" id="PTHR31885">
    <property type="entry name" value="GH04784P"/>
    <property type="match status" value="1"/>
</dbReference>
<evidence type="ECO:0000256" key="2">
    <source>
        <dbReference type="ARBA" id="ARBA00007375"/>
    </source>
</evidence>
<organism evidence="7 8">
    <name type="scientific">Olleya namhaensis</name>
    <dbReference type="NCBI Taxonomy" id="1144750"/>
    <lineage>
        <taxon>Bacteria</taxon>
        <taxon>Pseudomonadati</taxon>
        <taxon>Bacteroidota</taxon>
        <taxon>Flavobacteriia</taxon>
        <taxon>Flavobacteriales</taxon>
        <taxon>Flavobacteriaceae</taxon>
    </lineage>
</organism>
<feature type="transmembrane region" description="Helical" evidence="6">
    <location>
        <begin position="144"/>
        <end position="164"/>
    </location>
</feature>
<evidence type="ECO:0000256" key="1">
    <source>
        <dbReference type="ARBA" id="ARBA00004141"/>
    </source>
</evidence>
<evidence type="ECO:0000256" key="3">
    <source>
        <dbReference type="ARBA" id="ARBA00022692"/>
    </source>
</evidence>
<dbReference type="EMBL" id="FORM01000005">
    <property type="protein sequence ID" value="SFJ19404.1"/>
    <property type="molecule type" value="Genomic_DNA"/>
</dbReference>
<comment type="subcellular location">
    <subcellularLocation>
        <location evidence="1">Membrane</location>
        <topology evidence="1">Multi-pass membrane protein</topology>
    </subcellularLocation>
</comment>
<dbReference type="PANTHER" id="PTHR31885:SF6">
    <property type="entry name" value="GH04784P"/>
    <property type="match status" value="1"/>
</dbReference>
<evidence type="ECO:0000256" key="5">
    <source>
        <dbReference type="ARBA" id="ARBA00023136"/>
    </source>
</evidence>
<gene>
    <name evidence="7" type="ORF">SAMN05443431_10562</name>
</gene>
<feature type="transmembrane region" description="Helical" evidence="6">
    <location>
        <begin position="87"/>
        <end position="107"/>
    </location>
</feature>
<name>A0A1I3PCN5_9FLAO</name>
<evidence type="ECO:0000313" key="7">
    <source>
        <dbReference type="EMBL" id="SFJ19404.1"/>
    </source>
</evidence>
<reference evidence="8" key="1">
    <citation type="submission" date="2016-10" db="EMBL/GenBank/DDBJ databases">
        <authorList>
            <person name="Varghese N."/>
            <person name="Submissions S."/>
        </authorList>
    </citation>
    <scope>NUCLEOTIDE SEQUENCE [LARGE SCALE GENOMIC DNA]</scope>
    <source>
        <strain evidence="8">DSM 28881</strain>
    </source>
</reference>
<protein>
    <submittedName>
        <fullName evidence="7">YhhN-like protein</fullName>
    </submittedName>
</protein>
<keyword evidence="3 6" id="KW-0812">Transmembrane</keyword>
<evidence type="ECO:0000256" key="4">
    <source>
        <dbReference type="ARBA" id="ARBA00022989"/>
    </source>
</evidence>
<keyword evidence="4 6" id="KW-1133">Transmembrane helix</keyword>
<dbReference type="STRING" id="1144750.SAMN05443431_10562"/>
<sequence length="238" mass="27708">MKFIFKSTLKFSVLYLLLYLLDSFFKNSEGLVVYRYFSKTLLSFSLLLFYIINTKQKDQRKKKLIVIALTCFLIGDIFFISGNSGNAINVLIATALFIIAKVCYSVRFFNNKDFKISKLIPFLLFCFCYMSVIMSIVYNELGFYFLPLLIYLFVVMMLMQFAYLRSNEVNLQSFWYVLLGVVVSMVADSINILKTFYDADIAYNKITIMFFYCLSQYLIILGVLNETKSTSKLKPINV</sequence>
<comment type="similarity">
    <text evidence="2">Belongs to the TMEM86 family.</text>
</comment>
<dbReference type="AlphaFoldDB" id="A0A1I3PCN5"/>
<feature type="transmembrane region" description="Helical" evidence="6">
    <location>
        <begin position="203"/>
        <end position="224"/>
    </location>
</feature>
<proteinExistence type="inferred from homology"/>
<evidence type="ECO:0000313" key="8">
    <source>
        <dbReference type="Proteomes" id="UP000199559"/>
    </source>
</evidence>
<dbReference type="GO" id="GO:0016787">
    <property type="term" value="F:hydrolase activity"/>
    <property type="evidence" value="ECO:0007669"/>
    <property type="project" value="TreeGrafter"/>
</dbReference>
<feature type="transmembrane region" description="Helical" evidence="6">
    <location>
        <begin position="64"/>
        <end position="81"/>
    </location>
</feature>
<dbReference type="RefSeq" id="WP_090839644.1">
    <property type="nucleotide sequence ID" value="NZ_FORM01000005.1"/>
</dbReference>
<feature type="transmembrane region" description="Helical" evidence="6">
    <location>
        <begin position="119"/>
        <end position="138"/>
    </location>
</feature>